<organism evidence="3 4">
    <name type="scientific">Tetracentron sinense</name>
    <name type="common">Spur-leaf</name>
    <dbReference type="NCBI Taxonomy" id="13715"/>
    <lineage>
        <taxon>Eukaryota</taxon>
        <taxon>Viridiplantae</taxon>
        <taxon>Streptophyta</taxon>
        <taxon>Embryophyta</taxon>
        <taxon>Tracheophyta</taxon>
        <taxon>Spermatophyta</taxon>
        <taxon>Magnoliopsida</taxon>
        <taxon>Trochodendrales</taxon>
        <taxon>Trochodendraceae</taxon>
        <taxon>Tetracentron</taxon>
    </lineage>
</organism>
<feature type="compositionally biased region" description="Basic and acidic residues" evidence="1">
    <location>
        <begin position="1018"/>
        <end position="1045"/>
    </location>
</feature>
<dbReference type="CDD" id="cd00014">
    <property type="entry name" value="CH_SF"/>
    <property type="match status" value="1"/>
</dbReference>
<feature type="compositionally biased region" description="Polar residues" evidence="1">
    <location>
        <begin position="1086"/>
        <end position="1108"/>
    </location>
</feature>
<evidence type="ECO:0000313" key="3">
    <source>
        <dbReference type="EMBL" id="KAF8405762.1"/>
    </source>
</evidence>
<keyword evidence="4" id="KW-1185">Reference proteome</keyword>
<feature type="region of interest" description="Disordered" evidence="1">
    <location>
        <begin position="1081"/>
        <end position="1127"/>
    </location>
</feature>
<dbReference type="InterPro" id="IPR001715">
    <property type="entry name" value="CH_dom"/>
</dbReference>
<dbReference type="Proteomes" id="UP000655225">
    <property type="component" value="Unassembled WGS sequence"/>
</dbReference>
<dbReference type="PROSITE" id="PS50021">
    <property type="entry name" value="CH"/>
    <property type="match status" value="1"/>
</dbReference>
<feature type="region of interest" description="Disordered" evidence="1">
    <location>
        <begin position="875"/>
        <end position="907"/>
    </location>
</feature>
<evidence type="ECO:0000313" key="4">
    <source>
        <dbReference type="Proteomes" id="UP000655225"/>
    </source>
</evidence>
<dbReference type="EMBL" id="JABCRI010000005">
    <property type="protein sequence ID" value="KAF8405762.1"/>
    <property type="molecule type" value="Genomic_DNA"/>
</dbReference>
<dbReference type="SUPFAM" id="SSF47576">
    <property type="entry name" value="Calponin-homology domain, CH-domain"/>
    <property type="match status" value="1"/>
</dbReference>
<sequence>MGRAVPRIDSPDALRISTDSSPSSAESSFRELDDVFLQTQTRIWLGEVLHTRLDEETNIADLLADGELLFQVSKVVWKMLLTKCMELRHSKGYIYEPIASRKSRGRYTPYSNIDSFFKICKILGLTSIDLFSPSDVVEKRDIRRVCMCIRSLSKKGRSKHLNVPDFDVVTYTIAMPTDMVGCIRRSLELSQYRFSSPTSYSPCKDSRVKYSQRNWVAEYAGHQDFYSEESDDVESNYMEVGLQSPSTSTSYDTESQMISNLNNSPGGSSVVDESSSLAGSVFQLDIQDHEKDGHSLSIFKSPFLAESMGSLHAHRMKNDDHPFTSAQPESTSTSSCFESKLDLNEKASCTNGGGIRRTHENGAMGSLYVGLDLRTRAPIVGDTMDGNTTGRNYIDRQLSISDLIGHRTDNSDPVLLDGEDRIFRTGSNSRNRTLEYEFERRSTNEIEYAELSSTASLNSISGKVVTVDYEDQFDVHDEFSTVKVQFPELHNLEGDHVDKSSMRGYESQDIVECEVLVDSLTMDTDRQQFDMKLEDIGSSAKLFLPSSDWQPLFMGVQNHVLPHNNRINMFHINSDVAQANGGKLLSNCSDYLYSKDVLRNVHWYQLDGFLSDRHDSLSGIQTCSEKHECSMVMLSCGSDGYGTSPDSALPHGMHLNFALHSPTKTSGETLWLKDANSIVADNVKEIFSATINESDVDAKENLNNYPQTASFSNSIENTFKDLNAALDTVAFEESENFRSCSTAGDGGLQQHKIMDISYCSEIETHHTAGYSEVGVEGEVKVLVGLECSEHVFAEDNLNCFLKETYEEDVGLNKFSTVLTGTDGEDVGYISVQQVNPSGTNSGVINKESLFNVQSTSNGHEILCRKNSSLADISDQDQTTNQVNLDVPKDKPITPTSGVVQSAESDNLMGQPERQRLETGGMVSPIDLSDLEGRDMGGQDIHTPDMVAVKDPVGHQNGVVLGSQCVPAPENRPWLTVAHSENIGKDHINQHPVDENDLQVNPRVCTDHNESRTGNMNKEISKHENNNVDARAVESSEGKEDNRSVRPPECNSRKKSLLKSVAGGMTVFGALFLLHHLRRSGREKISESSAPPTQNGKKANSGEASTQKGGQRGRVNGIYPAEKLRFDV</sequence>
<name>A0A834ZFD7_TETSI</name>
<dbReference type="PANTHER" id="PTHR46756">
    <property type="entry name" value="TRANSGELIN"/>
    <property type="match status" value="1"/>
</dbReference>
<evidence type="ECO:0000256" key="1">
    <source>
        <dbReference type="SAM" id="MobiDB-lite"/>
    </source>
</evidence>
<dbReference type="Gene3D" id="1.10.418.10">
    <property type="entry name" value="Calponin-like domain"/>
    <property type="match status" value="1"/>
</dbReference>
<protein>
    <recommendedName>
        <fullName evidence="2">Calponin-homology (CH) domain-containing protein</fullName>
    </recommendedName>
</protein>
<gene>
    <name evidence="3" type="ORF">HHK36_007839</name>
</gene>
<reference evidence="3 4" key="1">
    <citation type="submission" date="2020-04" db="EMBL/GenBank/DDBJ databases">
        <title>Plant Genome Project.</title>
        <authorList>
            <person name="Zhang R.-G."/>
        </authorList>
    </citation>
    <scope>NUCLEOTIDE SEQUENCE [LARGE SCALE GENOMIC DNA]</scope>
    <source>
        <strain evidence="3">YNK0</strain>
        <tissue evidence="3">Leaf</tissue>
    </source>
</reference>
<evidence type="ECO:0000259" key="2">
    <source>
        <dbReference type="PROSITE" id="PS50021"/>
    </source>
</evidence>
<dbReference type="OMA" id="ICIASKS"/>
<accession>A0A834ZFD7</accession>
<feature type="domain" description="Calponin-homology (CH)" evidence="2">
    <location>
        <begin position="35"/>
        <end position="157"/>
    </location>
</feature>
<dbReference type="AlphaFoldDB" id="A0A834ZFD7"/>
<feature type="compositionally biased region" description="Polar residues" evidence="1">
    <location>
        <begin position="893"/>
        <end position="904"/>
    </location>
</feature>
<dbReference type="GO" id="GO:0005884">
    <property type="term" value="C:actin filament"/>
    <property type="evidence" value="ECO:0007669"/>
    <property type="project" value="TreeGrafter"/>
</dbReference>
<feature type="region of interest" description="Disordered" evidence="1">
    <location>
        <begin position="988"/>
        <end position="1053"/>
    </location>
</feature>
<dbReference type="GO" id="GO:0051764">
    <property type="term" value="P:actin crosslink formation"/>
    <property type="evidence" value="ECO:0007669"/>
    <property type="project" value="TreeGrafter"/>
</dbReference>
<dbReference type="PANTHER" id="PTHR46756:SF18">
    <property type="entry name" value="GAS2-LIKE PROTEIN PICKLED EGGS"/>
    <property type="match status" value="1"/>
</dbReference>
<dbReference type="GO" id="GO:0051015">
    <property type="term" value="F:actin filament binding"/>
    <property type="evidence" value="ECO:0007669"/>
    <property type="project" value="TreeGrafter"/>
</dbReference>
<feature type="compositionally biased region" description="Low complexity" evidence="1">
    <location>
        <begin position="17"/>
        <end position="26"/>
    </location>
</feature>
<proteinExistence type="predicted"/>
<feature type="region of interest" description="Disordered" evidence="1">
    <location>
        <begin position="1"/>
        <end position="26"/>
    </location>
</feature>
<dbReference type="InterPro" id="IPR036872">
    <property type="entry name" value="CH_dom_sf"/>
</dbReference>
<dbReference type="GO" id="GO:0008093">
    <property type="term" value="F:cytoskeletal anchor activity"/>
    <property type="evidence" value="ECO:0007669"/>
    <property type="project" value="TreeGrafter"/>
</dbReference>
<dbReference type="OrthoDB" id="21595at2759"/>
<comment type="caution">
    <text evidence="3">The sequence shown here is derived from an EMBL/GenBank/DDBJ whole genome shotgun (WGS) entry which is preliminary data.</text>
</comment>